<feature type="chain" id="PRO_5045083037" description="DUF2314 domain-containing protein" evidence="1">
    <location>
        <begin position="25"/>
        <end position="153"/>
    </location>
</feature>
<evidence type="ECO:0000256" key="1">
    <source>
        <dbReference type="SAM" id="SignalP"/>
    </source>
</evidence>
<accession>A0ABQ5T6U5</accession>
<reference evidence="2" key="2">
    <citation type="submission" date="2023-01" db="EMBL/GenBank/DDBJ databases">
        <authorList>
            <person name="Sun Q."/>
            <person name="Evtushenko L."/>
        </authorList>
    </citation>
    <scope>NUCLEOTIDE SEQUENCE</scope>
    <source>
        <strain evidence="2">VKM B-1499</strain>
    </source>
</reference>
<sequence length="153" mass="16395">MPAARPVLTAAVAFLGLTSIPAIAQDATTQRQAHYQTRLNGLTAGDVSELAVLLKAAQQALREDKGVSFELLSGAPASYPMIATSPRDAFLAVDFDNPFEAERLPAPNSNWNPYRLTLLPNGPGALLWDVEVILDGAGALARVEMLYRAPHPF</sequence>
<protein>
    <recommendedName>
        <fullName evidence="4">DUF2314 domain-containing protein</fullName>
    </recommendedName>
</protein>
<evidence type="ECO:0000313" key="2">
    <source>
        <dbReference type="EMBL" id="GLK48519.1"/>
    </source>
</evidence>
<dbReference type="RefSeq" id="WP_271164751.1">
    <property type="nucleotide sequence ID" value="NZ_BSFD01000003.1"/>
</dbReference>
<evidence type="ECO:0008006" key="4">
    <source>
        <dbReference type="Google" id="ProtNLM"/>
    </source>
</evidence>
<reference evidence="2" key="1">
    <citation type="journal article" date="2014" name="Int. J. Syst. Evol. Microbiol.">
        <title>Complete genome of a new Firmicutes species belonging to the dominant human colonic microbiota ('Ruminococcus bicirculans') reveals two chromosomes and a selective capacity to utilize plant glucans.</title>
        <authorList>
            <consortium name="NISC Comparative Sequencing Program"/>
            <person name="Wegmann U."/>
            <person name="Louis P."/>
            <person name="Goesmann A."/>
            <person name="Henrissat B."/>
            <person name="Duncan S.H."/>
            <person name="Flint H.J."/>
        </authorList>
    </citation>
    <scope>NUCLEOTIDE SEQUENCE</scope>
    <source>
        <strain evidence="2">VKM B-1499</strain>
    </source>
</reference>
<dbReference type="Proteomes" id="UP001143509">
    <property type="component" value="Unassembled WGS sequence"/>
</dbReference>
<gene>
    <name evidence="2" type="ORF">GCM10017620_14920</name>
</gene>
<keyword evidence="3" id="KW-1185">Reference proteome</keyword>
<evidence type="ECO:0000313" key="3">
    <source>
        <dbReference type="Proteomes" id="UP001143509"/>
    </source>
</evidence>
<keyword evidence="1" id="KW-0732">Signal</keyword>
<proteinExistence type="predicted"/>
<name>A0ABQ5T6U5_9CAUL</name>
<dbReference type="EMBL" id="BSFD01000003">
    <property type="protein sequence ID" value="GLK48519.1"/>
    <property type="molecule type" value="Genomic_DNA"/>
</dbReference>
<feature type="signal peptide" evidence="1">
    <location>
        <begin position="1"/>
        <end position="24"/>
    </location>
</feature>
<organism evidence="2 3">
    <name type="scientific">Brevundimonas intermedia</name>
    <dbReference type="NCBI Taxonomy" id="74315"/>
    <lineage>
        <taxon>Bacteria</taxon>
        <taxon>Pseudomonadati</taxon>
        <taxon>Pseudomonadota</taxon>
        <taxon>Alphaproteobacteria</taxon>
        <taxon>Caulobacterales</taxon>
        <taxon>Caulobacteraceae</taxon>
        <taxon>Brevundimonas</taxon>
    </lineage>
</organism>
<comment type="caution">
    <text evidence="2">The sequence shown here is derived from an EMBL/GenBank/DDBJ whole genome shotgun (WGS) entry which is preliminary data.</text>
</comment>